<evidence type="ECO:0000313" key="2">
    <source>
        <dbReference type="Proteomes" id="UP000199031"/>
    </source>
</evidence>
<evidence type="ECO:0008006" key="3">
    <source>
        <dbReference type="Google" id="ProtNLM"/>
    </source>
</evidence>
<dbReference type="EMBL" id="FOXQ01000004">
    <property type="protein sequence ID" value="SFP99305.1"/>
    <property type="molecule type" value="Genomic_DNA"/>
</dbReference>
<name>A0A1I5UVM3_9BACT</name>
<dbReference type="STRING" id="1465490.SAMN05444277_10464"/>
<evidence type="ECO:0000313" key="1">
    <source>
        <dbReference type="EMBL" id="SFP99305.1"/>
    </source>
</evidence>
<dbReference type="InterPro" id="IPR018644">
    <property type="entry name" value="DUF2071"/>
</dbReference>
<reference evidence="1 2" key="1">
    <citation type="submission" date="2016-10" db="EMBL/GenBank/DDBJ databases">
        <authorList>
            <person name="de Groot N.N."/>
        </authorList>
    </citation>
    <scope>NUCLEOTIDE SEQUENCE [LARGE SCALE GENOMIC DNA]</scope>
    <source>
        <strain evidence="1 2">DSM 28286</strain>
    </source>
</reference>
<dbReference type="PANTHER" id="PTHR39186">
    <property type="entry name" value="DUF2071 FAMILY PROTEIN"/>
    <property type="match status" value="1"/>
</dbReference>
<proteinExistence type="predicted"/>
<dbReference type="PANTHER" id="PTHR39186:SF1">
    <property type="entry name" value="DUF2071 DOMAIN-CONTAINING PROTEIN"/>
    <property type="match status" value="1"/>
</dbReference>
<dbReference type="AlphaFoldDB" id="A0A1I5UVM3"/>
<protein>
    <recommendedName>
        <fullName evidence="3">DUF2071 domain-containing protein</fullName>
    </recommendedName>
</protein>
<sequence>MQKTFLTAAWRNLIMANYRIDPLLLQPYLPYKTELNTFNGKHYVSLVGFMFEDVKVMGISFPFHTSFEEINLRFYVRYKQSNEWRRGVVFIKEIVSKRMISFVANSLYGENYVTLQTKHKWDKNDNDLSIGYEWKVGKQWNHINCIASQEPETIAENSAEEFITEHYWGYTCINKTCAGVYEVQHPKWNVHTIKSYDIVCSTKELYGQAFAETLNQQPESVFLAEGSAIKVLKGEKIF</sequence>
<dbReference type="RefSeq" id="WP_090657227.1">
    <property type="nucleotide sequence ID" value="NZ_FOXQ01000004.1"/>
</dbReference>
<dbReference type="OrthoDB" id="1421826at2"/>
<dbReference type="Proteomes" id="UP000199031">
    <property type="component" value="Unassembled WGS sequence"/>
</dbReference>
<dbReference type="Pfam" id="PF09844">
    <property type="entry name" value="DUF2071"/>
    <property type="match status" value="1"/>
</dbReference>
<accession>A0A1I5UVM3</accession>
<keyword evidence="2" id="KW-1185">Reference proteome</keyword>
<gene>
    <name evidence="1" type="ORF">SAMN05444277_10464</name>
</gene>
<organism evidence="1 2">
    <name type="scientific">Parafilimonas terrae</name>
    <dbReference type="NCBI Taxonomy" id="1465490"/>
    <lineage>
        <taxon>Bacteria</taxon>
        <taxon>Pseudomonadati</taxon>
        <taxon>Bacteroidota</taxon>
        <taxon>Chitinophagia</taxon>
        <taxon>Chitinophagales</taxon>
        <taxon>Chitinophagaceae</taxon>
        <taxon>Parafilimonas</taxon>
    </lineage>
</organism>